<proteinExistence type="inferred from homology"/>
<comment type="catalytic activity">
    <reaction evidence="11">
        <text>L-glutamate + acetyl-CoA = N-acetyl-L-glutamate + CoA + H(+)</text>
        <dbReference type="Rhea" id="RHEA:24292"/>
        <dbReference type="ChEBI" id="CHEBI:15378"/>
        <dbReference type="ChEBI" id="CHEBI:29985"/>
        <dbReference type="ChEBI" id="CHEBI:44337"/>
        <dbReference type="ChEBI" id="CHEBI:57287"/>
        <dbReference type="ChEBI" id="CHEBI:57288"/>
        <dbReference type="EC" id="2.3.1.1"/>
    </reaction>
</comment>
<keyword evidence="9 11" id="KW-0511">Multifunctional enzyme</keyword>
<evidence type="ECO:0000256" key="10">
    <source>
        <dbReference type="ARBA" id="ARBA00023315"/>
    </source>
</evidence>
<comment type="pathway">
    <text evidence="11">Amino-acid biosynthesis; L-arginine biosynthesis; L-ornithine and N-acetyl-L-glutamate from L-glutamate and N(2)-acetyl-L-ornithine (cyclic): step 1/1.</text>
</comment>
<comment type="subcellular location">
    <subcellularLocation>
        <location evidence="1 11">Cytoplasm</location>
    </subcellularLocation>
</comment>
<keyword evidence="4 11" id="KW-0963">Cytoplasm</keyword>
<dbReference type="InterPro" id="IPR016117">
    <property type="entry name" value="ArgJ-like_dom_sf"/>
</dbReference>
<dbReference type="AlphaFoldDB" id="A0A2M7S976"/>
<evidence type="ECO:0000256" key="2">
    <source>
        <dbReference type="ARBA" id="ARBA00006774"/>
    </source>
</evidence>
<dbReference type="Gene3D" id="3.10.20.340">
    <property type="entry name" value="ArgJ beta chain, C-terminal domain"/>
    <property type="match status" value="1"/>
</dbReference>
<comment type="pathway">
    <text evidence="11">Amino-acid biosynthesis; L-arginine biosynthesis; N(2)-acetyl-L-ornithine from L-glutamate: step 1/4.</text>
</comment>
<feature type="binding site" evidence="11">
    <location>
        <position position="189"/>
    </location>
    <ligand>
        <name>substrate</name>
    </ligand>
</feature>
<dbReference type="SUPFAM" id="SSF56266">
    <property type="entry name" value="DmpA/ArgJ-like"/>
    <property type="match status" value="1"/>
</dbReference>
<feature type="active site" description="Nucleophile" evidence="11">
    <location>
        <position position="189"/>
    </location>
</feature>
<evidence type="ECO:0000256" key="8">
    <source>
        <dbReference type="ARBA" id="ARBA00022813"/>
    </source>
</evidence>
<dbReference type="Pfam" id="PF01960">
    <property type="entry name" value="ArgJ"/>
    <property type="match status" value="1"/>
</dbReference>
<keyword evidence="10 11" id="KW-0012">Acyltransferase</keyword>
<evidence type="ECO:0000256" key="4">
    <source>
        <dbReference type="ARBA" id="ARBA00022490"/>
    </source>
</evidence>
<dbReference type="Gene3D" id="3.60.70.12">
    <property type="entry name" value="L-amino peptidase D-ALA esterase/amidase"/>
    <property type="match status" value="1"/>
</dbReference>
<dbReference type="EMBL" id="PFMR01000212">
    <property type="protein sequence ID" value="PIZ16084.1"/>
    <property type="molecule type" value="Genomic_DNA"/>
</dbReference>
<feature type="chain" id="PRO_5023229291" description="Arginine biosynthesis bifunctional protein ArgJ alpha chain" evidence="11">
    <location>
        <begin position="1"/>
        <end position="188"/>
    </location>
</feature>
<evidence type="ECO:0000256" key="5">
    <source>
        <dbReference type="ARBA" id="ARBA00022571"/>
    </source>
</evidence>
<dbReference type="InterPro" id="IPR002813">
    <property type="entry name" value="Arg_biosynth_ArgJ"/>
</dbReference>
<accession>A0A2M7S976</accession>
<evidence type="ECO:0000256" key="9">
    <source>
        <dbReference type="ARBA" id="ARBA00023268"/>
    </source>
</evidence>
<reference evidence="13" key="1">
    <citation type="submission" date="2017-09" db="EMBL/GenBank/DDBJ databases">
        <title>Depth-based differentiation of microbial function through sediment-hosted aquifers and enrichment of novel symbionts in the deep terrestrial subsurface.</title>
        <authorList>
            <person name="Probst A.J."/>
            <person name="Ladd B."/>
            <person name="Jarett J.K."/>
            <person name="Geller-Mcgrath D.E."/>
            <person name="Sieber C.M.K."/>
            <person name="Emerson J.B."/>
            <person name="Anantharaman K."/>
            <person name="Thomas B.C."/>
            <person name="Malmstrom R."/>
            <person name="Stieglmeier M."/>
            <person name="Klingl A."/>
            <person name="Woyke T."/>
            <person name="Ryan C.M."/>
            <person name="Banfield J.F."/>
        </authorList>
    </citation>
    <scope>NUCLEOTIDE SEQUENCE [LARGE SCALE GENOMIC DNA]</scope>
</reference>
<feature type="binding site" evidence="11">
    <location>
        <position position="152"/>
    </location>
    <ligand>
        <name>substrate</name>
    </ligand>
</feature>
<dbReference type="HAMAP" id="MF_01106">
    <property type="entry name" value="ArgJ"/>
    <property type="match status" value="1"/>
</dbReference>
<dbReference type="NCBIfam" id="NF003802">
    <property type="entry name" value="PRK05388.1"/>
    <property type="match status" value="1"/>
</dbReference>
<dbReference type="PANTHER" id="PTHR23100">
    <property type="entry name" value="ARGININE BIOSYNTHESIS BIFUNCTIONAL PROTEIN ARGJ"/>
    <property type="match status" value="1"/>
</dbReference>
<feature type="site" description="Cleavage; by autolysis" evidence="11">
    <location>
        <begin position="188"/>
        <end position="189"/>
    </location>
</feature>
<dbReference type="EC" id="2.3.1.1" evidence="11"/>
<dbReference type="UniPathway" id="UPA00068">
    <property type="reaction ID" value="UER00106"/>
</dbReference>
<dbReference type="GO" id="GO:0005737">
    <property type="term" value="C:cytoplasm"/>
    <property type="evidence" value="ECO:0007669"/>
    <property type="project" value="UniProtKB-SubCell"/>
</dbReference>
<feature type="site" description="Involved in the stabilization of negative charge on the oxyanion by the formation of the oxyanion hole" evidence="11">
    <location>
        <position position="114"/>
    </location>
</feature>
<dbReference type="FunFam" id="3.10.20.340:FF:000003">
    <property type="entry name" value="Arginine biosynthesis bifunctional protein ArgJ"/>
    <property type="match status" value="1"/>
</dbReference>
<evidence type="ECO:0000313" key="13">
    <source>
        <dbReference type="Proteomes" id="UP000229307"/>
    </source>
</evidence>
<keyword evidence="5 11" id="KW-0055">Arginine biosynthesis</keyword>
<keyword evidence="7 11" id="KW-0808">Transferase</keyword>
<comment type="catalytic activity">
    <reaction evidence="11">
        <text>N(2)-acetyl-L-ornithine + L-glutamate = N-acetyl-L-glutamate + L-ornithine</text>
        <dbReference type="Rhea" id="RHEA:15349"/>
        <dbReference type="ChEBI" id="CHEBI:29985"/>
        <dbReference type="ChEBI" id="CHEBI:44337"/>
        <dbReference type="ChEBI" id="CHEBI:46911"/>
        <dbReference type="ChEBI" id="CHEBI:57805"/>
        <dbReference type="EC" id="2.3.1.35"/>
    </reaction>
</comment>
<organism evidence="12 13">
    <name type="scientific">Candidatus Desantisbacteria bacterium CG_4_10_14_0_8_um_filter_48_22</name>
    <dbReference type="NCBI Taxonomy" id="1974543"/>
    <lineage>
        <taxon>Bacteria</taxon>
        <taxon>Candidatus Desantisiibacteriota</taxon>
    </lineage>
</organism>
<dbReference type="GO" id="GO:0004042">
    <property type="term" value="F:L-glutamate N-acetyltransferase activity"/>
    <property type="evidence" value="ECO:0007669"/>
    <property type="project" value="UniProtKB-UniRule"/>
</dbReference>
<dbReference type="Proteomes" id="UP000229307">
    <property type="component" value="Unassembled WGS sequence"/>
</dbReference>
<dbReference type="Gene3D" id="3.30.2330.10">
    <property type="entry name" value="arginine biosynthesis bifunctional protein suprefamily"/>
    <property type="match status" value="1"/>
</dbReference>
<feature type="binding site" evidence="11">
    <location>
        <position position="275"/>
    </location>
    <ligand>
        <name>substrate</name>
    </ligand>
</feature>
<dbReference type="GO" id="GO:0004358">
    <property type="term" value="F:L-glutamate N-acetyltransferase activity, acting on acetyl-L-ornithine as donor"/>
    <property type="evidence" value="ECO:0007669"/>
    <property type="project" value="UniProtKB-UniRule"/>
</dbReference>
<evidence type="ECO:0000256" key="7">
    <source>
        <dbReference type="ARBA" id="ARBA00022679"/>
    </source>
</evidence>
<feature type="binding site" evidence="11">
    <location>
        <position position="397"/>
    </location>
    <ligand>
        <name>substrate</name>
    </ligand>
</feature>
<dbReference type="GO" id="GO:0006592">
    <property type="term" value="P:ornithine biosynthetic process"/>
    <property type="evidence" value="ECO:0007669"/>
    <property type="project" value="TreeGrafter"/>
</dbReference>
<dbReference type="PANTHER" id="PTHR23100:SF0">
    <property type="entry name" value="ARGININE BIOSYNTHESIS BIFUNCTIONAL PROTEIN ARGJ, MITOCHONDRIAL"/>
    <property type="match status" value="1"/>
</dbReference>
<dbReference type="FunFam" id="3.60.70.12:FF:000001">
    <property type="entry name" value="Arginine biosynthesis bifunctional protein ArgJ, chloroplastic"/>
    <property type="match status" value="1"/>
</dbReference>
<protein>
    <recommendedName>
        <fullName evidence="11">Arginine biosynthesis bifunctional protein ArgJ</fullName>
    </recommendedName>
    <domain>
        <recommendedName>
            <fullName evidence="11">Glutamate N-acetyltransferase</fullName>
            <ecNumber evidence="11">2.3.1.35</ecNumber>
        </recommendedName>
        <alternativeName>
            <fullName evidence="11">Ornithine acetyltransferase</fullName>
            <shortName evidence="11">OATase</shortName>
        </alternativeName>
        <alternativeName>
            <fullName evidence="11">Ornithine transacetylase</fullName>
        </alternativeName>
    </domain>
    <domain>
        <recommendedName>
            <fullName evidence="11">Amino-acid acetyltransferase</fullName>
            <ecNumber evidence="11">2.3.1.1</ecNumber>
        </recommendedName>
        <alternativeName>
            <fullName evidence="11">N-acetylglutamate synthase</fullName>
            <shortName evidence="11">AGSase</shortName>
        </alternativeName>
    </domain>
    <component>
        <recommendedName>
            <fullName evidence="11">Arginine biosynthesis bifunctional protein ArgJ alpha chain</fullName>
        </recommendedName>
    </component>
    <component>
        <recommendedName>
            <fullName evidence="11">Arginine biosynthesis bifunctional protein ArgJ beta chain</fullName>
        </recommendedName>
    </component>
</protein>
<dbReference type="InterPro" id="IPR042195">
    <property type="entry name" value="ArgJ_beta_C"/>
</dbReference>
<gene>
    <name evidence="11" type="primary">argJ</name>
    <name evidence="12" type="ORF">COY52_08080</name>
</gene>
<feature type="site" description="Involved in the stabilization of negative charge on the oxyanion by the formation of the oxyanion hole" evidence="11">
    <location>
        <position position="113"/>
    </location>
</feature>
<evidence type="ECO:0000256" key="6">
    <source>
        <dbReference type="ARBA" id="ARBA00022605"/>
    </source>
</evidence>
<name>A0A2M7S976_9BACT</name>
<evidence type="ECO:0000256" key="3">
    <source>
        <dbReference type="ARBA" id="ARBA00011475"/>
    </source>
</evidence>
<comment type="function">
    <text evidence="11">Catalyzes two activities which are involved in the cyclic version of arginine biosynthesis: the synthesis of N-acetylglutamate from glutamate and acetyl-CoA as the acetyl donor, and of ornithine by transacetylation between N(2)-acetylornithine and glutamate.</text>
</comment>
<dbReference type="GO" id="GO:0006526">
    <property type="term" value="P:L-arginine biosynthetic process"/>
    <property type="evidence" value="ECO:0007669"/>
    <property type="project" value="UniProtKB-UniRule"/>
</dbReference>
<comment type="caution">
    <text evidence="11">Lacks conserved residue(s) required for the propagation of feature annotation.</text>
</comment>
<dbReference type="CDD" id="cd02152">
    <property type="entry name" value="OAT"/>
    <property type="match status" value="1"/>
</dbReference>
<sequence>MKVIKGSVTAPKSFAAAGVHSGIKKKRKDLALIFSKVPAVAAAVFTTNKVKAAPVLVDKQIIKKGGPVQAVVANSGSANACTGRQGIKDAVETMKFTAALLGIPQDNVFVASTGKIGMPLPLDRIKYGVKLAASIMNESYASGTDAATAIMTTDLARKEIAVETTVSGKKIRIGGIVKGSGMIHPGMATMLCFITSDAVIERRALSSALKQSVGSSFNMITVDGDRSTNDTVLVLANGRAGNKKITSGSPGYGTFCQALEYVCLRLAKAIVKDGEGATKFIEIKIKGAASLSDAKKTAFSIANSCLFKTAMYGSDPNWGRIVSAVGNAPVSMDPEKLKVYINGILVVKNNAPVPGSREKARELLTGKNAVIEVDMQTGKSGCVIWTSDLSTRYVRINAAYN</sequence>
<keyword evidence="8 11" id="KW-0068">Autocatalytic cleavage</keyword>
<comment type="subunit">
    <text evidence="3 11">Heterotetramer of two alpha and two beta chains.</text>
</comment>
<evidence type="ECO:0000313" key="12">
    <source>
        <dbReference type="EMBL" id="PIZ16084.1"/>
    </source>
</evidence>
<keyword evidence="6 11" id="KW-0028">Amino-acid biosynthesis</keyword>
<comment type="caution">
    <text evidence="12">The sequence shown here is derived from an EMBL/GenBank/DDBJ whole genome shotgun (WGS) entry which is preliminary data.</text>
</comment>
<feature type="binding site" evidence="11">
    <location>
        <position position="178"/>
    </location>
    <ligand>
        <name>substrate</name>
    </ligand>
</feature>
<dbReference type="NCBIfam" id="TIGR00120">
    <property type="entry name" value="ArgJ"/>
    <property type="match status" value="1"/>
</dbReference>
<evidence type="ECO:0000256" key="11">
    <source>
        <dbReference type="HAMAP-Rule" id="MF_01106"/>
    </source>
</evidence>
<evidence type="ECO:0000256" key="1">
    <source>
        <dbReference type="ARBA" id="ARBA00004496"/>
    </source>
</evidence>
<feature type="chain" id="PRO_5023229292" description="Arginine biosynthesis bifunctional protein ArgJ beta chain" evidence="11">
    <location>
        <begin position="189"/>
        <end position="401"/>
    </location>
</feature>
<comment type="similarity">
    <text evidence="2 11">Belongs to the ArgJ family.</text>
</comment>
<dbReference type="EC" id="2.3.1.35" evidence="11"/>
<dbReference type="FunFam" id="3.30.2330.10:FF:000001">
    <property type="entry name" value="Arginine biosynthesis bifunctional protein ArgJ, mitochondrial"/>
    <property type="match status" value="1"/>
</dbReference>